<feature type="region of interest" description="Disordered" evidence="1">
    <location>
        <begin position="1"/>
        <end position="103"/>
    </location>
</feature>
<dbReference type="EMBL" id="ML976621">
    <property type="protein sequence ID" value="KAF1839902.1"/>
    <property type="molecule type" value="Genomic_DNA"/>
</dbReference>
<evidence type="ECO:0000313" key="2">
    <source>
        <dbReference type="EMBL" id="KAF1839902.1"/>
    </source>
</evidence>
<dbReference type="AlphaFoldDB" id="A0A9P4L349"/>
<feature type="compositionally biased region" description="Low complexity" evidence="1">
    <location>
        <begin position="1"/>
        <end position="12"/>
    </location>
</feature>
<comment type="caution">
    <text evidence="2">The sequence shown here is derived from an EMBL/GenBank/DDBJ whole genome shotgun (WGS) entry which is preliminary data.</text>
</comment>
<keyword evidence="3" id="KW-1185">Reference proteome</keyword>
<protein>
    <submittedName>
        <fullName evidence="2">Uncharacterized protein</fullName>
    </submittedName>
</protein>
<feature type="compositionally biased region" description="Acidic residues" evidence="1">
    <location>
        <begin position="79"/>
        <end position="100"/>
    </location>
</feature>
<dbReference type="RefSeq" id="XP_040782465.1">
    <property type="nucleotide sequence ID" value="XM_040934439.1"/>
</dbReference>
<dbReference type="GeneID" id="63851690"/>
<proteinExistence type="predicted"/>
<organism evidence="2 3">
    <name type="scientific">Cucurbitaria berberidis CBS 394.84</name>
    <dbReference type="NCBI Taxonomy" id="1168544"/>
    <lineage>
        <taxon>Eukaryota</taxon>
        <taxon>Fungi</taxon>
        <taxon>Dikarya</taxon>
        <taxon>Ascomycota</taxon>
        <taxon>Pezizomycotina</taxon>
        <taxon>Dothideomycetes</taxon>
        <taxon>Pleosporomycetidae</taxon>
        <taxon>Pleosporales</taxon>
        <taxon>Pleosporineae</taxon>
        <taxon>Cucurbitariaceae</taxon>
        <taxon>Cucurbitaria</taxon>
    </lineage>
</organism>
<gene>
    <name evidence="2" type="ORF">K460DRAFT_371855</name>
</gene>
<sequence>MNSNSDSESESSLPVQTVPAICSSPPIHWRRSTSPAMDNKLAIKSEPPLTHDADSSQPPLRRVSSEETERPPSAQQLPEEVDEQADPNDDDELEEEETDPADAVADFDWNGLHERYHEAVNKCHGQEIEMMQEWESMMTFFRIWVDSGHEHETGRTYSRLRTRMTHVQHSEATLERTRTHCEPG</sequence>
<dbReference type="Proteomes" id="UP000800039">
    <property type="component" value="Unassembled WGS sequence"/>
</dbReference>
<dbReference type="OrthoDB" id="5335351at2759"/>
<accession>A0A9P4L349</accession>
<name>A0A9P4L349_9PLEO</name>
<evidence type="ECO:0000313" key="3">
    <source>
        <dbReference type="Proteomes" id="UP000800039"/>
    </source>
</evidence>
<evidence type="ECO:0000256" key="1">
    <source>
        <dbReference type="SAM" id="MobiDB-lite"/>
    </source>
</evidence>
<reference evidence="2" key="1">
    <citation type="submission" date="2020-01" db="EMBL/GenBank/DDBJ databases">
        <authorList>
            <consortium name="DOE Joint Genome Institute"/>
            <person name="Haridas S."/>
            <person name="Albert R."/>
            <person name="Binder M."/>
            <person name="Bloem J."/>
            <person name="Labutti K."/>
            <person name="Salamov A."/>
            <person name="Andreopoulos B."/>
            <person name="Baker S.E."/>
            <person name="Barry K."/>
            <person name="Bills G."/>
            <person name="Bluhm B.H."/>
            <person name="Cannon C."/>
            <person name="Castanera R."/>
            <person name="Culley D.E."/>
            <person name="Daum C."/>
            <person name="Ezra D."/>
            <person name="Gonzalez J.B."/>
            <person name="Henrissat B."/>
            <person name="Kuo A."/>
            <person name="Liang C."/>
            <person name="Lipzen A."/>
            <person name="Lutzoni F."/>
            <person name="Magnuson J."/>
            <person name="Mondo S."/>
            <person name="Nolan M."/>
            <person name="Ohm R."/>
            <person name="Pangilinan J."/>
            <person name="Park H.-J."/>
            <person name="Ramirez L."/>
            <person name="Alfaro M."/>
            <person name="Sun H."/>
            <person name="Tritt A."/>
            <person name="Yoshinaga Y."/>
            <person name="Zwiers L.-H."/>
            <person name="Turgeon B.G."/>
            <person name="Goodwin S.B."/>
            <person name="Spatafora J.W."/>
            <person name="Crous P.W."/>
            <person name="Grigoriev I.V."/>
        </authorList>
    </citation>
    <scope>NUCLEOTIDE SEQUENCE</scope>
    <source>
        <strain evidence="2">CBS 394.84</strain>
    </source>
</reference>